<proteinExistence type="predicted"/>
<gene>
    <name evidence="2" type="ORF">XENOCAPTIV_019711</name>
</gene>
<name>A0ABV0Q5J2_9TELE</name>
<protein>
    <recommendedName>
        <fullName evidence="1">Diacylglycerol kinase type I N-terminal domain-containing protein</fullName>
    </recommendedName>
</protein>
<dbReference type="InterPro" id="IPR038199">
    <property type="entry name" value="DGK_typeI_N_sf"/>
</dbReference>
<dbReference type="InterPro" id="IPR011992">
    <property type="entry name" value="EF-hand-dom_pair"/>
</dbReference>
<dbReference type="Pfam" id="PF14513">
    <property type="entry name" value="DAG_kinase_N"/>
    <property type="match status" value="1"/>
</dbReference>
<feature type="non-terminal residue" evidence="2">
    <location>
        <position position="105"/>
    </location>
</feature>
<dbReference type="Proteomes" id="UP001434883">
    <property type="component" value="Unassembled WGS sequence"/>
</dbReference>
<dbReference type="EMBL" id="JAHRIN010000417">
    <property type="protein sequence ID" value="MEQ2191059.1"/>
    <property type="molecule type" value="Genomic_DNA"/>
</dbReference>
<evidence type="ECO:0000313" key="3">
    <source>
        <dbReference type="Proteomes" id="UP001434883"/>
    </source>
</evidence>
<accession>A0ABV0Q5J2</accession>
<organism evidence="2 3">
    <name type="scientific">Xenoophorus captivus</name>
    <dbReference type="NCBI Taxonomy" id="1517983"/>
    <lineage>
        <taxon>Eukaryota</taxon>
        <taxon>Metazoa</taxon>
        <taxon>Chordata</taxon>
        <taxon>Craniata</taxon>
        <taxon>Vertebrata</taxon>
        <taxon>Euteleostomi</taxon>
        <taxon>Actinopterygii</taxon>
        <taxon>Neopterygii</taxon>
        <taxon>Teleostei</taxon>
        <taxon>Neoteleostei</taxon>
        <taxon>Acanthomorphata</taxon>
        <taxon>Ovalentaria</taxon>
        <taxon>Atherinomorphae</taxon>
        <taxon>Cyprinodontiformes</taxon>
        <taxon>Goodeidae</taxon>
        <taxon>Xenoophorus</taxon>
    </lineage>
</organism>
<dbReference type="SUPFAM" id="SSF47473">
    <property type="entry name" value="EF-hand"/>
    <property type="match status" value="1"/>
</dbReference>
<evidence type="ECO:0000313" key="2">
    <source>
        <dbReference type="EMBL" id="MEQ2191059.1"/>
    </source>
</evidence>
<feature type="domain" description="Diacylglycerol kinase type I N-terminal" evidence="1">
    <location>
        <begin position="6"/>
        <end position="102"/>
    </location>
</feature>
<keyword evidence="3" id="KW-1185">Reference proteome</keyword>
<comment type="caution">
    <text evidence="2">The sequence shown here is derived from an EMBL/GenBank/DDBJ whole genome shotgun (WGS) entry which is preliminary data.</text>
</comment>
<dbReference type="InterPro" id="IPR029477">
    <property type="entry name" value="DAG_kinase_typeI_N"/>
</dbReference>
<sequence length="105" mass="12239">MSGQDKWITLTPAEFALLQEYTHYSTKKLKDVLQEFHGDGVLAKYNPEEKQEILNLEIDFEGFKVFMQTFLESELPEEFCQHLFMSFSNKRPKSSPSSTDKPRVS</sequence>
<dbReference type="Gene3D" id="1.10.238.110">
    <property type="entry name" value="Diacylglycerol kinase alpha"/>
    <property type="match status" value="1"/>
</dbReference>
<evidence type="ECO:0000259" key="1">
    <source>
        <dbReference type="Pfam" id="PF14513"/>
    </source>
</evidence>
<reference evidence="2 3" key="1">
    <citation type="submission" date="2021-06" db="EMBL/GenBank/DDBJ databases">
        <authorList>
            <person name="Palmer J.M."/>
        </authorList>
    </citation>
    <scope>NUCLEOTIDE SEQUENCE [LARGE SCALE GENOMIC DNA]</scope>
    <source>
        <strain evidence="2 3">XC_2019</strain>
        <tissue evidence="2">Muscle</tissue>
    </source>
</reference>